<protein>
    <submittedName>
        <fullName evidence="1">Uncharacterized protein</fullName>
    </submittedName>
</protein>
<dbReference type="RefSeq" id="WP_122546025.1">
    <property type="nucleotide sequence ID" value="NZ_QWIV01000006.1"/>
</dbReference>
<dbReference type="EMBL" id="QWIV01000006">
    <property type="protein sequence ID" value="RMZ60421.1"/>
    <property type="molecule type" value="Genomic_DNA"/>
</dbReference>
<dbReference type="AlphaFoldDB" id="A0A3M7LCI8"/>
<gene>
    <name evidence="1" type="ORF">D1632_04310</name>
</gene>
<proteinExistence type="predicted"/>
<name>A0A3M7LCI8_9FLAO</name>
<organism evidence="1 2">
    <name type="scientific">Chryseobacterium nematophagum</name>
    <dbReference type="NCBI Taxonomy" id="2305228"/>
    <lineage>
        <taxon>Bacteria</taxon>
        <taxon>Pseudomonadati</taxon>
        <taxon>Bacteroidota</taxon>
        <taxon>Flavobacteriia</taxon>
        <taxon>Flavobacteriales</taxon>
        <taxon>Weeksellaceae</taxon>
        <taxon>Chryseobacterium group</taxon>
        <taxon>Chryseobacterium</taxon>
    </lineage>
</organism>
<keyword evidence="2" id="KW-1185">Reference proteome</keyword>
<evidence type="ECO:0000313" key="1">
    <source>
        <dbReference type="EMBL" id="RMZ60421.1"/>
    </source>
</evidence>
<comment type="caution">
    <text evidence="1">The sequence shown here is derived from an EMBL/GenBank/DDBJ whole genome shotgun (WGS) entry which is preliminary data.</text>
</comment>
<reference evidence="1 2" key="1">
    <citation type="submission" date="2018-08" db="EMBL/GenBank/DDBJ databases">
        <title>Chryseobacterium nematophagum: a novel matrix digesting pathogen of nematodes.</title>
        <authorList>
            <person name="Page A."/>
            <person name="Roberts M."/>
            <person name="Felix M.-A."/>
            <person name="Weir W."/>
        </authorList>
    </citation>
    <scope>NUCLEOTIDE SEQUENCE [LARGE SCALE GENOMIC DNA]</scope>
    <source>
        <strain evidence="1 2">JUb275</strain>
    </source>
</reference>
<dbReference type="Proteomes" id="UP000267524">
    <property type="component" value="Unassembled WGS sequence"/>
</dbReference>
<sequence>MAENFESAPARYNRYTDQVEFQKGDKNYALPKEATFSHILFLNTKEKLVLLETKDDNAGYFFEVVGGTYSLYKKVKPNLWIFKRPPIHLRKINLLIF</sequence>
<accession>A0A3M7LCI8</accession>
<evidence type="ECO:0000313" key="2">
    <source>
        <dbReference type="Proteomes" id="UP000267524"/>
    </source>
</evidence>